<organism evidence="11 12">
    <name type="scientific">Chelativorans composti</name>
    <dbReference type="NCBI Taxonomy" id="768533"/>
    <lineage>
        <taxon>Bacteria</taxon>
        <taxon>Pseudomonadati</taxon>
        <taxon>Pseudomonadota</taxon>
        <taxon>Alphaproteobacteria</taxon>
        <taxon>Hyphomicrobiales</taxon>
        <taxon>Phyllobacteriaceae</taxon>
        <taxon>Chelativorans</taxon>
    </lineage>
</organism>
<feature type="transmembrane region" description="Helical" evidence="9">
    <location>
        <begin position="29"/>
        <end position="52"/>
    </location>
</feature>
<comment type="caution">
    <text evidence="11">The sequence shown here is derived from an EMBL/GenBank/DDBJ whole genome shotgun (WGS) entry which is preliminary data.</text>
</comment>
<sequence>MANTETASGFVGAGATLSERQKALRSLRAAVFGNLLEWFDWTLYGTFAVYLAANFFDNSNPTSALLSVLAVFAVGFVARPVGGIVFGRFGDKIGRKNTLILTMSTMALASFIIAFIPSYESIGIWASVLLLTARLLQGLAHGGESGVSYAYVAEISPPEHRGLWSSSVFVSVTLGVMGATLLGILLTSIFTKEQMMEYGWRIGFAFGGLLGIFALYMRRASHETPVYTKTSASKAEPRPLTRQEKIQILFKVIFFSSSSNVAYYTWVTFAPSMAISNHGMDANGAFIASLCAQVVTLFLLPFFGHLADRFGRKTMVAIYGLGIILAPFPVNAILTSEPWTLFVSQGIGLAVWAIIAAIYPALIAEQIPTKQRALGVGFLSSLSVAIFGGTAPYLNTWLTSIGMSWVFSVYIMFLGLLAVIAATMIRETKGIPLSEISGD</sequence>
<evidence type="ECO:0000256" key="9">
    <source>
        <dbReference type="SAM" id="Phobius"/>
    </source>
</evidence>
<dbReference type="EMBL" id="JBHUIR010000010">
    <property type="protein sequence ID" value="MFD2258607.1"/>
    <property type="molecule type" value="Genomic_DNA"/>
</dbReference>
<evidence type="ECO:0000256" key="3">
    <source>
        <dbReference type="ARBA" id="ARBA00022448"/>
    </source>
</evidence>
<dbReference type="PROSITE" id="PS50850">
    <property type="entry name" value="MFS"/>
    <property type="match status" value="1"/>
</dbReference>
<evidence type="ECO:0000256" key="8">
    <source>
        <dbReference type="ARBA" id="ARBA00023136"/>
    </source>
</evidence>
<evidence type="ECO:0000256" key="2">
    <source>
        <dbReference type="ARBA" id="ARBA00008240"/>
    </source>
</evidence>
<dbReference type="InterPro" id="IPR020846">
    <property type="entry name" value="MFS_dom"/>
</dbReference>
<keyword evidence="7 9" id="KW-1133">Transmembrane helix</keyword>
<dbReference type="PROSITE" id="PS00217">
    <property type="entry name" value="SUGAR_TRANSPORT_2"/>
    <property type="match status" value="1"/>
</dbReference>
<evidence type="ECO:0000313" key="11">
    <source>
        <dbReference type="EMBL" id="MFD2258607.1"/>
    </source>
</evidence>
<keyword evidence="3" id="KW-0813">Transport</keyword>
<dbReference type="InterPro" id="IPR005828">
    <property type="entry name" value="MFS_sugar_transport-like"/>
</dbReference>
<keyword evidence="4" id="KW-1003">Cell membrane</keyword>
<evidence type="ECO:0000313" key="12">
    <source>
        <dbReference type="Proteomes" id="UP001597373"/>
    </source>
</evidence>
<keyword evidence="12" id="KW-1185">Reference proteome</keyword>
<comment type="similarity">
    <text evidence="2">Belongs to the major facilitator superfamily. Metabolite:H+ Symporter (MHS) family (TC 2.A.1.6) family.</text>
</comment>
<protein>
    <submittedName>
        <fullName evidence="11">MFS transporter</fullName>
    </submittedName>
</protein>
<feature type="transmembrane region" description="Helical" evidence="9">
    <location>
        <begin position="374"/>
        <end position="393"/>
    </location>
</feature>
<dbReference type="PANTHER" id="PTHR43528">
    <property type="entry name" value="ALPHA-KETOGLUTARATE PERMEASE"/>
    <property type="match status" value="1"/>
</dbReference>
<keyword evidence="6" id="KW-0769">Symport</keyword>
<dbReference type="Pfam" id="PF07690">
    <property type="entry name" value="MFS_1"/>
    <property type="match status" value="1"/>
</dbReference>
<feature type="transmembrane region" description="Helical" evidence="9">
    <location>
        <begin position="316"/>
        <end position="334"/>
    </location>
</feature>
<dbReference type="Proteomes" id="UP001597373">
    <property type="component" value="Unassembled WGS sequence"/>
</dbReference>
<evidence type="ECO:0000256" key="6">
    <source>
        <dbReference type="ARBA" id="ARBA00022847"/>
    </source>
</evidence>
<dbReference type="SUPFAM" id="SSF103473">
    <property type="entry name" value="MFS general substrate transporter"/>
    <property type="match status" value="1"/>
</dbReference>
<keyword evidence="8 9" id="KW-0472">Membrane</keyword>
<feature type="transmembrane region" description="Helical" evidence="9">
    <location>
        <begin position="286"/>
        <end position="304"/>
    </location>
</feature>
<comment type="subcellular location">
    <subcellularLocation>
        <location evidence="1">Cell membrane</location>
        <topology evidence="1">Multi-pass membrane protein</topology>
    </subcellularLocation>
</comment>
<feature type="transmembrane region" description="Helical" evidence="9">
    <location>
        <begin position="98"/>
        <end position="116"/>
    </location>
</feature>
<feature type="transmembrane region" description="Helical" evidence="9">
    <location>
        <begin position="163"/>
        <end position="186"/>
    </location>
</feature>
<keyword evidence="5 9" id="KW-0812">Transmembrane</keyword>
<dbReference type="PANTHER" id="PTHR43528:SF1">
    <property type="entry name" value="ALPHA-KETOGLUTARATE PERMEASE"/>
    <property type="match status" value="1"/>
</dbReference>
<feature type="transmembrane region" description="Helical" evidence="9">
    <location>
        <begin position="248"/>
        <end position="266"/>
    </location>
</feature>
<evidence type="ECO:0000256" key="4">
    <source>
        <dbReference type="ARBA" id="ARBA00022475"/>
    </source>
</evidence>
<feature type="transmembrane region" description="Helical" evidence="9">
    <location>
        <begin position="122"/>
        <end position="142"/>
    </location>
</feature>
<evidence type="ECO:0000256" key="1">
    <source>
        <dbReference type="ARBA" id="ARBA00004651"/>
    </source>
</evidence>
<dbReference type="InterPro" id="IPR005829">
    <property type="entry name" value="Sugar_transporter_CS"/>
</dbReference>
<evidence type="ECO:0000259" key="10">
    <source>
        <dbReference type="PROSITE" id="PS50850"/>
    </source>
</evidence>
<name>A0ABW5DC05_9HYPH</name>
<dbReference type="Gene3D" id="1.20.1250.20">
    <property type="entry name" value="MFS general substrate transporter like domains"/>
    <property type="match status" value="2"/>
</dbReference>
<dbReference type="InterPro" id="IPR036259">
    <property type="entry name" value="MFS_trans_sf"/>
</dbReference>
<evidence type="ECO:0000256" key="7">
    <source>
        <dbReference type="ARBA" id="ARBA00022989"/>
    </source>
</evidence>
<feature type="transmembrane region" description="Helical" evidence="9">
    <location>
        <begin position="340"/>
        <end position="362"/>
    </location>
</feature>
<evidence type="ECO:0000256" key="5">
    <source>
        <dbReference type="ARBA" id="ARBA00022692"/>
    </source>
</evidence>
<dbReference type="RefSeq" id="WP_345097768.1">
    <property type="nucleotide sequence ID" value="NZ_BAABGS010000009.1"/>
</dbReference>
<feature type="transmembrane region" description="Helical" evidence="9">
    <location>
        <begin position="64"/>
        <end position="86"/>
    </location>
</feature>
<accession>A0ABW5DC05</accession>
<dbReference type="InterPro" id="IPR051084">
    <property type="entry name" value="H+-coupled_symporters"/>
</dbReference>
<feature type="domain" description="Major facilitator superfamily (MFS) profile" evidence="10">
    <location>
        <begin position="26"/>
        <end position="429"/>
    </location>
</feature>
<proteinExistence type="inferred from homology"/>
<gene>
    <name evidence="11" type="ORF">ACFSMZ_02325</name>
</gene>
<dbReference type="Pfam" id="PF00083">
    <property type="entry name" value="Sugar_tr"/>
    <property type="match status" value="1"/>
</dbReference>
<feature type="transmembrane region" description="Helical" evidence="9">
    <location>
        <begin position="198"/>
        <end position="217"/>
    </location>
</feature>
<reference evidence="12" key="1">
    <citation type="journal article" date="2019" name="Int. J. Syst. Evol. Microbiol.">
        <title>The Global Catalogue of Microorganisms (GCM) 10K type strain sequencing project: providing services to taxonomists for standard genome sequencing and annotation.</title>
        <authorList>
            <consortium name="The Broad Institute Genomics Platform"/>
            <consortium name="The Broad Institute Genome Sequencing Center for Infectious Disease"/>
            <person name="Wu L."/>
            <person name="Ma J."/>
        </authorList>
    </citation>
    <scope>NUCLEOTIDE SEQUENCE [LARGE SCALE GENOMIC DNA]</scope>
    <source>
        <strain evidence="12">KCTC 23707</strain>
    </source>
</reference>
<dbReference type="InterPro" id="IPR011701">
    <property type="entry name" value="MFS"/>
</dbReference>
<feature type="transmembrane region" description="Helical" evidence="9">
    <location>
        <begin position="405"/>
        <end position="425"/>
    </location>
</feature>